<keyword evidence="2" id="KW-0596">Phosphopantetheine</keyword>
<evidence type="ECO:0000259" key="7">
    <source>
        <dbReference type="PROSITE" id="PS50075"/>
    </source>
</evidence>
<evidence type="ECO:0000256" key="6">
    <source>
        <dbReference type="ARBA" id="ARBA00023315"/>
    </source>
</evidence>
<keyword evidence="4" id="KW-0808">Transferase</keyword>
<evidence type="ECO:0000256" key="2">
    <source>
        <dbReference type="ARBA" id="ARBA00022450"/>
    </source>
</evidence>
<proteinExistence type="inferred from homology"/>
<dbReference type="InterPro" id="IPR018357">
    <property type="entry name" value="Hexapep_transf_CS"/>
</dbReference>
<dbReference type="PROSITE" id="PS00101">
    <property type="entry name" value="HEXAPEP_TRANSFERASES"/>
    <property type="match status" value="1"/>
</dbReference>
<dbReference type="Pfam" id="PF00132">
    <property type="entry name" value="Hexapep"/>
    <property type="match status" value="1"/>
</dbReference>
<evidence type="ECO:0000256" key="3">
    <source>
        <dbReference type="ARBA" id="ARBA00022553"/>
    </source>
</evidence>
<evidence type="ECO:0000256" key="4">
    <source>
        <dbReference type="ARBA" id="ARBA00022679"/>
    </source>
</evidence>
<dbReference type="SUPFAM" id="SSF51161">
    <property type="entry name" value="Trimeric LpxA-like enzymes"/>
    <property type="match status" value="1"/>
</dbReference>
<dbReference type="Pfam" id="PF00550">
    <property type="entry name" value="PP-binding"/>
    <property type="match status" value="1"/>
</dbReference>
<dbReference type="SMART" id="SM00823">
    <property type="entry name" value="PKS_PP"/>
    <property type="match status" value="1"/>
</dbReference>
<dbReference type="Gene3D" id="2.160.10.10">
    <property type="entry name" value="Hexapeptide repeat proteins"/>
    <property type="match status" value="2"/>
</dbReference>
<comment type="similarity">
    <text evidence="1">Belongs to the transferase hexapeptide repeat family.</text>
</comment>
<evidence type="ECO:0000256" key="1">
    <source>
        <dbReference type="ARBA" id="ARBA00007274"/>
    </source>
</evidence>
<sequence>MGNGEGMRLALQVNRATERWRRIVLLDDDAGKHGSTRMDLSVAGSFELLREADPALDEVANLVTRTTSGRARARERIAGFRIPFASLVHPGVDLIGAQLAGEVSVYEHAIIGAAASVGRSSVVLVGAVVGHGSQVGQGCVVAPNAVINARVVLEDGVYVGSNASILPDLRIGAGATIGANTLVHCDVPAGATALGVPATLIRASGADTLAAAVEARETSAPTAKADSSVDTATLESDIVAAMREVLSLADVPRSGNFFDLGGTSLKAIQLSRRLGERCGIAADALDVFRFPTVAALAAHYGGASDGAALSLARQRAAMRRR</sequence>
<reference evidence="8 9" key="1">
    <citation type="journal article" date="2014" name="Int. J. Syst. Evol. Microbiol.">
        <title>Ramlibacter solisilvae sp. nov., isolated from forest soil, and emended description of the genus Ramlibacter.</title>
        <authorList>
            <person name="Lee H.J."/>
            <person name="Lee S.H."/>
            <person name="Lee S.S."/>
            <person name="Lee J.S."/>
            <person name="Kim Y."/>
            <person name="Kim S.C."/>
            <person name="Jeon C.O."/>
        </authorList>
    </citation>
    <scope>NUCLEOTIDE SEQUENCE [LARGE SCALE GENOMIC DNA]</scope>
    <source>
        <strain evidence="8 9">5-10</strain>
    </source>
</reference>
<keyword evidence="5" id="KW-0677">Repeat</keyword>
<dbReference type="EMBL" id="CP010951">
    <property type="protein sequence ID" value="AMO23708.1"/>
    <property type="molecule type" value="Genomic_DNA"/>
</dbReference>
<dbReference type="InterPro" id="IPR009081">
    <property type="entry name" value="PP-bd_ACP"/>
</dbReference>
<dbReference type="GO" id="GO:0031177">
    <property type="term" value="F:phosphopantetheine binding"/>
    <property type="evidence" value="ECO:0007669"/>
    <property type="project" value="InterPro"/>
</dbReference>
<dbReference type="InterPro" id="IPR050179">
    <property type="entry name" value="Trans_hexapeptide_repeat"/>
</dbReference>
<evidence type="ECO:0000313" key="8">
    <source>
        <dbReference type="EMBL" id="AMO23708.1"/>
    </source>
</evidence>
<organism evidence="8 9">
    <name type="scientific">Ramlibacter tataouinensis</name>
    <dbReference type="NCBI Taxonomy" id="94132"/>
    <lineage>
        <taxon>Bacteria</taxon>
        <taxon>Pseudomonadati</taxon>
        <taxon>Pseudomonadota</taxon>
        <taxon>Betaproteobacteria</taxon>
        <taxon>Burkholderiales</taxon>
        <taxon>Comamonadaceae</taxon>
        <taxon>Ramlibacter</taxon>
    </lineage>
</organism>
<dbReference type="AlphaFoldDB" id="A0A127JUK5"/>
<keyword evidence="3" id="KW-0597">Phosphoprotein</keyword>
<dbReference type="SUPFAM" id="SSF47336">
    <property type="entry name" value="ACP-like"/>
    <property type="match status" value="1"/>
</dbReference>
<dbReference type="GO" id="GO:0016746">
    <property type="term" value="F:acyltransferase activity"/>
    <property type="evidence" value="ECO:0007669"/>
    <property type="project" value="UniProtKB-KW"/>
</dbReference>
<evidence type="ECO:0000256" key="5">
    <source>
        <dbReference type="ARBA" id="ARBA00022737"/>
    </source>
</evidence>
<dbReference type="Gene3D" id="1.10.1200.10">
    <property type="entry name" value="ACP-like"/>
    <property type="match status" value="1"/>
</dbReference>
<gene>
    <name evidence="8" type="ORF">UC35_13565</name>
</gene>
<keyword evidence="6" id="KW-0012">Acyltransferase</keyword>
<protein>
    <recommendedName>
        <fullName evidence="7">Carrier domain-containing protein</fullName>
    </recommendedName>
</protein>
<dbReference type="PANTHER" id="PTHR43300">
    <property type="entry name" value="ACETYLTRANSFERASE"/>
    <property type="match status" value="1"/>
</dbReference>
<dbReference type="PROSITE" id="PS50075">
    <property type="entry name" value="CARRIER"/>
    <property type="match status" value="1"/>
</dbReference>
<dbReference type="InterPro" id="IPR001451">
    <property type="entry name" value="Hexapep"/>
</dbReference>
<keyword evidence="9" id="KW-1185">Reference proteome</keyword>
<name>A0A127JUK5_9BURK</name>
<dbReference type="InterPro" id="IPR020806">
    <property type="entry name" value="PKS_PP-bd"/>
</dbReference>
<dbReference type="Proteomes" id="UP000070433">
    <property type="component" value="Chromosome"/>
</dbReference>
<feature type="domain" description="Carrier" evidence="7">
    <location>
        <begin position="229"/>
        <end position="304"/>
    </location>
</feature>
<evidence type="ECO:0000313" key="9">
    <source>
        <dbReference type="Proteomes" id="UP000070433"/>
    </source>
</evidence>
<dbReference type="InterPro" id="IPR011004">
    <property type="entry name" value="Trimer_LpxA-like_sf"/>
</dbReference>
<dbReference type="InterPro" id="IPR036736">
    <property type="entry name" value="ACP-like_sf"/>
</dbReference>
<accession>A0A127JUK5</accession>